<dbReference type="Pfam" id="PF08870">
    <property type="entry name" value="DndE"/>
    <property type="match status" value="1"/>
</dbReference>
<gene>
    <name evidence="1" type="ORF">METZ01_LOCUS141232</name>
</gene>
<organism evidence="1">
    <name type="scientific">marine metagenome</name>
    <dbReference type="NCBI Taxonomy" id="408172"/>
    <lineage>
        <taxon>unclassified sequences</taxon>
        <taxon>metagenomes</taxon>
        <taxon>ecological metagenomes</taxon>
    </lineage>
</organism>
<sequence length="81" mass="9718">MPNPDEFDELGTEFLPSVLFGDYEKLFYALMVNRLHKDKLDPERDLNKMMRAHLNRGVYSLISRIHHLSDIHEMIRAERKY</sequence>
<dbReference type="AlphaFoldDB" id="A0A381ZGE6"/>
<name>A0A381ZGE6_9ZZZZ</name>
<reference evidence="1" key="1">
    <citation type="submission" date="2018-05" db="EMBL/GenBank/DDBJ databases">
        <authorList>
            <person name="Lanie J.A."/>
            <person name="Ng W.-L."/>
            <person name="Kazmierczak K.M."/>
            <person name="Andrzejewski T.M."/>
            <person name="Davidsen T.M."/>
            <person name="Wayne K.J."/>
            <person name="Tettelin H."/>
            <person name="Glass J.I."/>
            <person name="Rusch D."/>
            <person name="Podicherti R."/>
            <person name="Tsui H.-C.T."/>
            <person name="Winkler M.E."/>
        </authorList>
    </citation>
    <scope>NUCLEOTIDE SEQUENCE</scope>
</reference>
<dbReference type="EMBL" id="UINC01021244">
    <property type="protein sequence ID" value="SVA88378.1"/>
    <property type="molecule type" value="Genomic_DNA"/>
</dbReference>
<proteinExistence type="predicted"/>
<accession>A0A381ZGE6</accession>
<dbReference type="InterPro" id="IPR014969">
    <property type="entry name" value="DNA_S_DndE"/>
</dbReference>
<dbReference type="InterPro" id="IPR038472">
    <property type="entry name" value="DndE_sf"/>
</dbReference>
<dbReference type="Gene3D" id="1.10.1220.160">
    <property type="entry name" value="DNA sulphur modification protein DndE"/>
    <property type="match status" value="1"/>
</dbReference>
<evidence type="ECO:0000313" key="1">
    <source>
        <dbReference type="EMBL" id="SVA88378.1"/>
    </source>
</evidence>
<protein>
    <submittedName>
        <fullName evidence="1">Uncharacterized protein</fullName>
    </submittedName>
</protein>